<dbReference type="RefSeq" id="WP_015794470.1">
    <property type="nucleotide sequence ID" value="NC_013131.1"/>
</dbReference>
<dbReference type="KEGG" id="cai:Caci_5883"/>
<organism evidence="2 3">
    <name type="scientific">Catenulispora acidiphila (strain DSM 44928 / JCM 14897 / NBRC 102108 / NRRL B-24433 / ID139908)</name>
    <dbReference type="NCBI Taxonomy" id="479433"/>
    <lineage>
        <taxon>Bacteria</taxon>
        <taxon>Bacillati</taxon>
        <taxon>Actinomycetota</taxon>
        <taxon>Actinomycetes</taxon>
        <taxon>Catenulisporales</taxon>
        <taxon>Catenulisporaceae</taxon>
        <taxon>Catenulispora</taxon>
    </lineage>
</organism>
<dbReference type="PANTHER" id="PTHR35908">
    <property type="entry name" value="HYPOTHETICAL FUSION PROTEIN"/>
    <property type="match status" value="1"/>
</dbReference>
<accession>C7QEY3</accession>
<dbReference type="AlphaFoldDB" id="C7QEY3"/>
<dbReference type="OrthoDB" id="15077at2"/>
<protein>
    <recommendedName>
        <fullName evidence="1">Glyoxalase-like domain-containing protein</fullName>
    </recommendedName>
</protein>
<dbReference type="InParanoid" id="C7QEY3"/>
<dbReference type="EMBL" id="CP001700">
    <property type="protein sequence ID" value="ACU74741.1"/>
    <property type="molecule type" value="Genomic_DNA"/>
</dbReference>
<gene>
    <name evidence="2" type="ordered locus">Caci_5883</name>
</gene>
<keyword evidence="3" id="KW-1185">Reference proteome</keyword>
<reference evidence="2 3" key="1">
    <citation type="journal article" date="2009" name="Stand. Genomic Sci.">
        <title>Complete genome sequence of Catenulispora acidiphila type strain (ID 139908).</title>
        <authorList>
            <person name="Copeland A."/>
            <person name="Lapidus A."/>
            <person name="Glavina Del Rio T."/>
            <person name="Nolan M."/>
            <person name="Lucas S."/>
            <person name="Chen F."/>
            <person name="Tice H."/>
            <person name="Cheng J.F."/>
            <person name="Bruce D."/>
            <person name="Goodwin L."/>
            <person name="Pitluck S."/>
            <person name="Mikhailova N."/>
            <person name="Pati A."/>
            <person name="Ivanova N."/>
            <person name="Mavromatis K."/>
            <person name="Chen A."/>
            <person name="Palaniappan K."/>
            <person name="Chain P."/>
            <person name="Land M."/>
            <person name="Hauser L."/>
            <person name="Chang Y.J."/>
            <person name="Jeffries C.D."/>
            <person name="Chertkov O."/>
            <person name="Brettin T."/>
            <person name="Detter J.C."/>
            <person name="Han C."/>
            <person name="Ali Z."/>
            <person name="Tindall B.J."/>
            <person name="Goker M."/>
            <person name="Bristow J."/>
            <person name="Eisen J.A."/>
            <person name="Markowitz V."/>
            <person name="Hugenholtz P."/>
            <person name="Kyrpides N.C."/>
            <person name="Klenk H.P."/>
        </authorList>
    </citation>
    <scope>NUCLEOTIDE SEQUENCE [LARGE SCALE GENOMIC DNA]</scope>
    <source>
        <strain evidence="3">DSM 44928 / JCM 14897 / NBRC 102108 / NRRL B-24433 / ID139908</strain>
    </source>
</reference>
<dbReference type="InterPro" id="IPR029068">
    <property type="entry name" value="Glyas_Bleomycin-R_OHBP_Dase"/>
</dbReference>
<dbReference type="PANTHER" id="PTHR35908:SF1">
    <property type="entry name" value="CONSERVED PROTEIN"/>
    <property type="match status" value="1"/>
</dbReference>
<dbReference type="STRING" id="479433.Caci_5883"/>
<evidence type="ECO:0000259" key="1">
    <source>
        <dbReference type="Pfam" id="PF18029"/>
    </source>
</evidence>
<sequence>MAAEPERVLRMREASEAVEKIGWRYLLGTLRTAVAVTSLAQGSTVAAKAVEACAAYADRHLWADLRADKVVLVLQSLDAAAVTNVDAELAGRVSLAVREVGLITSADVGSEESRALQLVEIAVDALDIPKVRPFWKAVFAYEDEVLTAGPTDALVDPQRQGPAIWFQQMDAPRPQRNRIHFDICVPHDEAQRRIAAGLAAGGRLTYDAEAPAFWVLADPEGNEVCITTWQGRQPD</sequence>
<dbReference type="SUPFAM" id="SSF54593">
    <property type="entry name" value="Glyoxalase/Bleomycin resistance protein/Dihydroxybiphenyl dioxygenase"/>
    <property type="match status" value="1"/>
</dbReference>
<feature type="domain" description="Glyoxalase-like" evidence="1">
    <location>
        <begin position="121"/>
        <end position="227"/>
    </location>
</feature>
<proteinExistence type="predicted"/>
<dbReference type="InterPro" id="IPR041581">
    <property type="entry name" value="Glyoxalase_6"/>
</dbReference>
<dbReference type="Pfam" id="PF18029">
    <property type="entry name" value="Glyoxalase_6"/>
    <property type="match status" value="1"/>
</dbReference>
<dbReference type="eggNOG" id="COG2154">
    <property type="taxonomic scope" value="Bacteria"/>
</dbReference>
<dbReference type="HOGENOM" id="CLU_109854_0_0_11"/>
<evidence type="ECO:0000313" key="3">
    <source>
        <dbReference type="Proteomes" id="UP000000851"/>
    </source>
</evidence>
<evidence type="ECO:0000313" key="2">
    <source>
        <dbReference type="EMBL" id="ACU74741.1"/>
    </source>
</evidence>
<dbReference type="Proteomes" id="UP000000851">
    <property type="component" value="Chromosome"/>
</dbReference>
<dbReference type="Gene3D" id="3.10.180.10">
    <property type="entry name" value="2,3-Dihydroxybiphenyl 1,2-Dioxygenase, domain 1"/>
    <property type="match status" value="1"/>
</dbReference>
<name>C7QEY3_CATAD</name>